<keyword evidence="3" id="KW-1185">Reference proteome</keyword>
<organism evidence="2 3">
    <name type="scientific">Nostoc edaphicum CCNP1411</name>
    <dbReference type="NCBI Taxonomy" id="1472755"/>
    <lineage>
        <taxon>Bacteria</taxon>
        <taxon>Bacillati</taxon>
        <taxon>Cyanobacteriota</taxon>
        <taxon>Cyanophyceae</taxon>
        <taxon>Nostocales</taxon>
        <taxon>Nostocaceae</taxon>
        <taxon>Nostoc</taxon>
    </lineage>
</organism>
<accession>A0A7D7LAV6</accession>
<feature type="domain" description="Bacteriophage T5 Orf172 DNA-binding" evidence="1">
    <location>
        <begin position="152"/>
        <end position="229"/>
    </location>
</feature>
<keyword evidence="2" id="KW-0614">Plasmid</keyword>
<dbReference type="KEGG" id="ned:HUN01_01235"/>
<proteinExistence type="predicted"/>
<evidence type="ECO:0000313" key="3">
    <source>
        <dbReference type="Proteomes" id="UP000514713"/>
    </source>
</evidence>
<evidence type="ECO:0000259" key="1">
    <source>
        <dbReference type="SMART" id="SM00974"/>
    </source>
</evidence>
<geneLocation type="plasmid" evidence="3">
    <name>pne_4</name>
</geneLocation>
<sequence length="229" mass="26162">MVRKNWNVIYINRNPDNPDDGWGWVEVLTEDIQRFSIPYQQPVGRFITRHKEVTVTQYKDSIPYTETCIKTYIGYLNVPSRGRVAGKKFTLNIGGELIPIKVQKSLTINAVSAWLKTWTSPETKIVTPGNRLISLDGDKLAKTAHFVYFILNSESKAIKIGRAKNLEQRIRSLQTSSPAYLKLIKSVQVDGAEKAIELEKTLHQQFQAIRLAGEWFKAEPLLIEYISQI</sequence>
<dbReference type="Proteomes" id="UP000514713">
    <property type="component" value="Plasmid pNe_4"/>
</dbReference>
<dbReference type="InterPro" id="IPR035901">
    <property type="entry name" value="GIY-YIG_endonuc_sf"/>
</dbReference>
<name>A0A7D7LAV6_9NOSO</name>
<dbReference type="EMBL" id="CP054696">
    <property type="protein sequence ID" value="QMS86271.1"/>
    <property type="molecule type" value="Genomic_DNA"/>
</dbReference>
<protein>
    <submittedName>
        <fullName evidence="2">GIY-YIG nuclease family protein</fullName>
    </submittedName>
</protein>
<dbReference type="RefSeq" id="WP_181927251.1">
    <property type="nucleotide sequence ID" value="NZ_CP054696.1"/>
</dbReference>
<dbReference type="SMART" id="SM00974">
    <property type="entry name" value="T5orf172"/>
    <property type="match status" value="1"/>
</dbReference>
<dbReference type="SUPFAM" id="SSF82771">
    <property type="entry name" value="GIY-YIG endonuclease"/>
    <property type="match status" value="1"/>
</dbReference>
<dbReference type="Pfam" id="PF13455">
    <property type="entry name" value="MUG113"/>
    <property type="match status" value="1"/>
</dbReference>
<gene>
    <name evidence="2" type="ORF">HUN01_01235</name>
</gene>
<dbReference type="AlphaFoldDB" id="A0A7D7LAV6"/>
<evidence type="ECO:0000313" key="2">
    <source>
        <dbReference type="EMBL" id="QMS86271.1"/>
    </source>
</evidence>
<dbReference type="InterPro" id="IPR018306">
    <property type="entry name" value="Phage_T5_Orf172_DNA-bd"/>
</dbReference>
<reference evidence="3" key="1">
    <citation type="submission" date="2020-06" db="EMBL/GenBank/DDBJ databases">
        <title>Nostoc edaphicum CCNP1411 genome.</title>
        <authorList>
            <person name="Fidor A."/>
            <person name="Grabski M."/>
            <person name="Gawor J."/>
            <person name="Gromadka R."/>
            <person name="Wegrzyn G."/>
            <person name="Mazur-Marzec H."/>
        </authorList>
    </citation>
    <scope>NUCLEOTIDE SEQUENCE [LARGE SCALE GENOMIC DNA]</scope>
    <source>
        <strain evidence="3">CCNP1411</strain>
        <plasmid evidence="3">pne_4</plasmid>
    </source>
</reference>